<dbReference type="Pfam" id="PF05205">
    <property type="entry name" value="COMPASS-Shg1"/>
    <property type="match status" value="1"/>
</dbReference>
<protein>
    <recommendedName>
        <fullName evidence="1">BOD1/SHG1 domain-containing protein</fullName>
    </recommendedName>
</protein>
<dbReference type="InParanoid" id="A0A0C3FWP2"/>
<accession>A0A0C3FWP2</accession>
<dbReference type="Proteomes" id="UP000054166">
    <property type="component" value="Unassembled WGS sequence"/>
</dbReference>
<reference evidence="3" key="2">
    <citation type="submission" date="2015-01" db="EMBL/GenBank/DDBJ databases">
        <title>Evolutionary Origins and Diversification of the Mycorrhizal Mutualists.</title>
        <authorList>
            <consortium name="DOE Joint Genome Institute"/>
            <consortium name="Mycorrhizal Genomics Consortium"/>
            <person name="Kohler A."/>
            <person name="Kuo A."/>
            <person name="Nagy L.G."/>
            <person name="Floudas D."/>
            <person name="Copeland A."/>
            <person name="Barry K.W."/>
            <person name="Cichocki N."/>
            <person name="Veneault-Fourrey C."/>
            <person name="LaButti K."/>
            <person name="Lindquist E.A."/>
            <person name="Lipzen A."/>
            <person name="Lundell T."/>
            <person name="Morin E."/>
            <person name="Murat C."/>
            <person name="Riley R."/>
            <person name="Ohm R."/>
            <person name="Sun H."/>
            <person name="Tunlid A."/>
            <person name="Henrissat B."/>
            <person name="Grigoriev I.V."/>
            <person name="Hibbett D.S."/>
            <person name="Martin F."/>
        </authorList>
    </citation>
    <scope>NUCLEOTIDE SEQUENCE [LARGE SCALE GENOMIC DNA]</scope>
    <source>
        <strain evidence="3">F 1598</strain>
    </source>
</reference>
<name>A0A0C3FWP2_PILCF</name>
<dbReference type="EMBL" id="KN832989">
    <property type="protein sequence ID" value="KIM83939.1"/>
    <property type="molecule type" value="Genomic_DNA"/>
</dbReference>
<dbReference type="InterPro" id="IPR055264">
    <property type="entry name" value="BOD1/SHG1_dom"/>
</dbReference>
<evidence type="ECO:0000313" key="2">
    <source>
        <dbReference type="EMBL" id="KIM83939.1"/>
    </source>
</evidence>
<dbReference type="AlphaFoldDB" id="A0A0C3FWP2"/>
<gene>
    <name evidence="2" type="ORF">PILCRDRAFT_818969</name>
</gene>
<dbReference type="OrthoDB" id="5579731at2759"/>
<sequence>MTISNPTQLVDAYKKSGEFDRLRRELLASFQNGEGMSSFMNRVEDIARKKLDSDQRLQYMPPETVHRELQQELDRSVYGSCYLWKPAIFLVKVPDC</sequence>
<proteinExistence type="predicted"/>
<evidence type="ECO:0000259" key="1">
    <source>
        <dbReference type="Pfam" id="PF05205"/>
    </source>
</evidence>
<dbReference type="STRING" id="765440.A0A0C3FWP2"/>
<feature type="domain" description="BOD1/SHG1" evidence="1">
    <location>
        <begin position="8"/>
        <end position="78"/>
    </location>
</feature>
<dbReference type="HOGENOM" id="CLU_2360477_0_0_1"/>
<evidence type="ECO:0000313" key="3">
    <source>
        <dbReference type="Proteomes" id="UP000054166"/>
    </source>
</evidence>
<reference evidence="2 3" key="1">
    <citation type="submission" date="2014-04" db="EMBL/GenBank/DDBJ databases">
        <authorList>
            <consortium name="DOE Joint Genome Institute"/>
            <person name="Kuo A."/>
            <person name="Tarkka M."/>
            <person name="Buscot F."/>
            <person name="Kohler A."/>
            <person name="Nagy L.G."/>
            <person name="Floudas D."/>
            <person name="Copeland A."/>
            <person name="Barry K.W."/>
            <person name="Cichocki N."/>
            <person name="Veneault-Fourrey C."/>
            <person name="LaButti K."/>
            <person name="Lindquist E.A."/>
            <person name="Lipzen A."/>
            <person name="Lundell T."/>
            <person name="Morin E."/>
            <person name="Murat C."/>
            <person name="Sun H."/>
            <person name="Tunlid A."/>
            <person name="Henrissat B."/>
            <person name="Grigoriev I.V."/>
            <person name="Hibbett D.S."/>
            <person name="Martin F."/>
            <person name="Nordberg H.P."/>
            <person name="Cantor M.N."/>
            <person name="Hua S.X."/>
        </authorList>
    </citation>
    <scope>NUCLEOTIDE SEQUENCE [LARGE SCALE GENOMIC DNA]</scope>
    <source>
        <strain evidence="2 3">F 1598</strain>
    </source>
</reference>
<organism evidence="2 3">
    <name type="scientific">Piloderma croceum (strain F 1598)</name>
    <dbReference type="NCBI Taxonomy" id="765440"/>
    <lineage>
        <taxon>Eukaryota</taxon>
        <taxon>Fungi</taxon>
        <taxon>Dikarya</taxon>
        <taxon>Basidiomycota</taxon>
        <taxon>Agaricomycotina</taxon>
        <taxon>Agaricomycetes</taxon>
        <taxon>Agaricomycetidae</taxon>
        <taxon>Atheliales</taxon>
        <taxon>Atheliaceae</taxon>
        <taxon>Piloderma</taxon>
    </lineage>
</organism>
<keyword evidence="3" id="KW-1185">Reference proteome</keyword>